<gene>
    <name evidence="10" type="ORF">POPTR_001G462500</name>
</gene>
<evidence type="ECO:0000256" key="1">
    <source>
        <dbReference type="ARBA" id="ARBA00001974"/>
    </source>
</evidence>
<dbReference type="GO" id="GO:1901696">
    <property type="term" value="P:cannabinoid biosynthetic process"/>
    <property type="evidence" value="ECO:0007669"/>
    <property type="project" value="UniProtKB-ARBA"/>
</dbReference>
<keyword evidence="4 8" id="KW-0732">Signal</keyword>
<evidence type="ECO:0000256" key="6">
    <source>
        <dbReference type="ARBA" id="ARBA00023157"/>
    </source>
</evidence>
<keyword evidence="3" id="KW-0285">Flavoprotein</keyword>
<dbReference type="FunCoup" id="A0A2K2CE10">
    <property type="interactions" value="87"/>
</dbReference>
<dbReference type="InterPro" id="IPR012951">
    <property type="entry name" value="BBE"/>
</dbReference>
<dbReference type="Pfam" id="PF08031">
    <property type="entry name" value="BBE"/>
    <property type="match status" value="1"/>
</dbReference>
<dbReference type="EMBL" id="CM009290">
    <property type="protein sequence ID" value="PNT60271.1"/>
    <property type="molecule type" value="Genomic_DNA"/>
</dbReference>
<evidence type="ECO:0000256" key="4">
    <source>
        <dbReference type="ARBA" id="ARBA00022729"/>
    </source>
</evidence>
<keyword evidence="7" id="KW-0325">Glycoprotein</keyword>
<organism evidence="10 11">
    <name type="scientific">Populus trichocarpa</name>
    <name type="common">Western balsam poplar</name>
    <name type="synonym">Populus balsamifera subsp. trichocarpa</name>
    <dbReference type="NCBI Taxonomy" id="3694"/>
    <lineage>
        <taxon>Eukaryota</taxon>
        <taxon>Viridiplantae</taxon>
        <taxon>Streptophyta</taxon>
        <taxon>Embryophyta</taxon>
        <taxon>Tracheophyta</taxon>
        <taxon>Spermatophyta</taxon>
        <taxon>Magnoliopsida</taxon>
        <taxon>eudicotyledons</taxon>
        <taxon>Gunneridae</taxon>
        <taxon>Pentapetalae</taxon>
        <taxon>rosids</taxon>
        <taxon>fabids</taxon>
        <taxon>Malpighiales</taxon>
        <taxon>Salicaceae</taxon>
        <taxon>Saliceae</taxon>
        <taxon>Populus</taxon>
    </lineage>
</organism>
<feature type="chain" id="PRO_5014454178" description="FAD-binding PCMH-type domain-containing protein" evidence="8">
    <location>
        <begin position="24"/>
        <end position="546"/>
    </location>
</feature>
<keyword evidence="6" id="KW-1015">Disulfide bond</keyword>
<evidence type="ECO:0000256" key="8">
    <source>
        <dbReference type="SAM" id="SignalP"/>
    </source>
</evidence>
<dbReference type="InterPro" id="IPR016166">
    <property type="entry name" value="FAD-bd_PCMH"/>
</dbReference>
<name>A0A2K2CE10_POPTR</name>
<comment type="similarity">
    <text evidence="2">Belongs to the oxygen-dependent FAD-linked oxidoreductase family.</text>
</comment>
<evidence type="ECO:0000256" key="5">
    <source>
        <dbReference type="ARBA" id="ARBA00022827"/>
    </source>
</evidence>
<reference evidence="10 11" key="1">
    <citation type="journal article" date="2006" name="Science">
        <title>The genome of black cottonwood, Populus trichocarpa (Torr. &amp; Gray).</title>
        <authorList>
            <person name="Tuskan G.A."/>
            <person name="Difazio S."/>
            <person name="Jansson S."/>
            <person name="Bohlmann J."/>
            <person name="Grigoriev I."/>
            <person name="Hellsten U."/>
            <person name="Putnam N."/>
            <person name="Ralph S."/>
            <person name="Rombauts S."/>
            <person name="Salamov A."/>
            <person name="Schein J."/>
            <person name="Sterck L."/>
            <person name="Aerts A."/>
            <person name="Bhalerao R.R."/>
            <person name="Bhalerao R.P."/>
            <person name="Blaudez D."/>
            <person name="Boerjan W."/>
            <person name="Brun A."/>
            <person name="Brunner A."/>
            <person name="Busov V."/>
            <person name="Campbell M."/>
            <person name="Carlson J."/>
            <person name="Chalot M."/>
            <person name="Chapman J."/>
            <person name="Chen G.L."/>
            <person name="Cooper D."/>
            <person name="Coutinho P.M."/>
            <person name="Couturier J."/>
            <person name="Covert S."/>
            <person name="Cronk Q."/>
            <person name="Cunningham R."/>
            <person name="Davis J."/>
            <person name="Degroeve S."/>
            <person name="Dejardin A."/>
            <person name="Depamphilis C."/>
            <person name="Detter J."/>
            <person name="Dirks B."/>
            <person name="Dubchak I."/>
            <person name="Duplessis S."/>
            <person name="Ehlting J."/>
            <person name="Ellis B."/>
            <person name="Gendler K."/>
            <person name="Goodstein D."/>
            <person name="Gribskov M."/>
            <person name="Grimwood J."/>
            <person name="Groover A."/>
            <person name="Gunter L."/>
            <person name="Hamberger B."/>
            <person name="Heinze B."/>
            <person name="Helariutta Y."/>
            <person name="Henrissat B."/>
            <person name="Holligan D."/>
            <person name="Holt R."/>
            <person name="Huang W."/>
            <person name="Islam-Faridi N."/>
            <person name="Jones S."/>
            <person name="Jones-Rhoades M."/>
            <person name="Jorgensen R."/>
            <person name="Joshi C."/>
            <person name="Kangasjarvi J."/>
            <person name="Karlsson J."/>
            <person name="Kelleher C."/>
            <person name="Kirkpatrick R."/>
            <person name="Kirst M."/>
            <person name="Kohler A."/>
            <person name="Kalluri U."/>
            <person name="Larimer F."/>
            <person name="Leebens-Mack J."/>
            <person name="Leple J.C."/>
            <person name="Locascio P."/>
            <person name="Lou Y."/>
            <person name="Lucas S."/>
            <person name="Martin F."/>
            <person name="Montanini B."/>
            <person name="Napoli C."/>
            <person name="Nelson D.R."/>
            <person name="Nelson C."/>
            <person name="Nieminen K."/>
            <person name="Nilsson O."/>
            <person name="Pereda V."/>
            <person name="Peter G."/>
            <person name="Philippe R."/>
            <person name="Pilate G."/>
            <person name="Poliakov A."/>
            <person name="Razumovskaya J."/>
            <person name="Richardson P."/>
            <person name="Rinaldi C."/>
            <person name="Ritland K."/>
            <person name="Rouze P."/>
            <person name="Ryaboy D."/>
            <person name="Schmutz J."/>
            <person name="Schrader J."/>
            <person name="Segerman B."/>
            <person name="Shin H."/>
            <person name="Siddiqui A."/>
            <person name="Sterky F."/>
            <person name="Terry A."/>
            <person name="Tsai C.J."/>
            <person name="Uberbacher E."/>
            <person name="Unneberg P."/>
            <person name="Vahala J."/>
            <person name="Wall K."/>
            <person name="Wessler S."/>
            <person name="Yang G."/>
            <person name="Yin T."/>
            <person name="Douglas C."/>
            <person name="Marra M."/>
            <person name="Sandberg G."/>
            <person name="Van de Peer Y."/>
            <person name="Rokhsar D."/>
        </authorList>
    </citation>
    <scope>NUCLEOTIDE SEQUENCE [LARGE SCALE GENOMIC DNA]</scope>
    <source>
        <strain evidence="11">cv. Nisqually</strain>
    </source>
</reference>
<dbReference type="Gene3D" id="3.40.462.20">
    <property type="match status" value="1"/>
</dbReference>
<evidence type="ECO:0000313" key="11">
    <source>
        <dbReference type="Proteomes" id="UP000006729"/>
    </source>
</evidence>
<feature type="signal peptide" evidence="8">
    <location>
        <begin position="1"/>
        <end position="23"/>
    </location>
</feature>
<dbReference type="InterPro" id="IPR016169">
    <property type="entry name" value="FAD-bd_PCMH_sub2"/>
</dbReference>
<evidence type="ECO:0000256" key="2">
    <source>
        <dbReference type="ARBA" id="ARBA00005466"/>
    </source>
</evidence>
<dbReference type="STRING" id="3694.A0A2K2CE10"/>
<dbReference type="AlphaFoldDB" id="A0A2K2CE10"/>
<dbReference type="InParanoid" id="A0A2K2CE10"/>
<evidence type="ECO:0000256" key="7">
    <source>
        <dbReference type="ARBA" id="ARBA00023180"/>
    </source>
</evidence>
<accession>A0A2K2CE10</accession>
<keyword evidence="11" id="KW-1185">Reference proteome</keyword>
<dbReference type="PANTHER" id="PTHR32448">
    <property type="entry name" value="OS08G0158400 PROTEIN"/>
    <property type="match status" value="1"/>
</dbReference>
<dbReference type="PROSITE" id="PS51387">
    <property type="entry name" value="FAD_PCMH"/>
    <property type="match status" value="1"/>
</dbReference>
<feature type="domain" description="FAD-binding PCMH-type" evidence="9">
    <location>
        <begin position="73"/>
        <end position="261"/>
    </location>
</feature>
<evidence type="ECO:0000259" key="9">
    <source>
        <dbReference type="PROSITE" id="PS51387"/>
    </source>
</evidence>
<evidence type="ECO:0000313" key="10">
    <source>
        <dbReference type="EMBL" id="PNT60271.1"/>
    </source>
</evidence>
<proteinExistence type="inferred from homology"/>
<dbReference type="Gene3D" id="3.30.43.10">
    <property type="entry name" value="Uridine Diphospho-n-acetylenolpyruvylglucosamine Reductase, domain 2"/>
    <property type="match status" value="1"/>
</dbReference>
<sequence length="546" mass="62314">MLRSKMFALLSVFLLSISWEATSDLDHENFLHCLLNHSQPSYPISTAIYTPNNESYSSVLQSYIRNLRFNMSTTPKPLLILTALHESHVQAAISYAREHNLQMKIRSGGHDYEGVSYVSDVPFFVLDMFNLRSIDVDVASETAWIQVGATLGEVYYRVSEKSQAHGFPASVEPTVGVGGHFGGGGYGNMMRKYGLSVDNIIDAKMVDVKGRLLDRKSMGEDLFWDGDAARVFFDVRHWAITGGGGSSFGVVLAYKINIVRVPEVVTVFLVRRNVDQNATDIVEQWQQVAYNIDDDLFIRLTMNVVNSTTRISEKTVRTTFRALFLGDSERLLSFTNASFPKLGLLRSDCTEMSWLESVLFWTDPPLGTPTDLLRRTPPSLVHFKRKSDYVQKPIPRDGLEGIWKKMIELQVPQLTFNPYGGKMWEIPATERPFPHRAGNLWKVQYATDWNKGGQGKANYYIDLTRQLYSYMTPFVSKNPRQAFLNYRDLDLGINHNGKESYLEGRVYGIKYFQENFNRLVKIKTKVDPGNFFRNEQSIPTFPYRKK</sequence>
<keyword evidence="5" id="KW-0274">FAD</keyword>
<dbReference type="FunFam" id="3.30.43.10:FF:000004">
    <property type="entry name" value="Berberine bridge enzyme-like 15"/>
    <property type="match status" value="1"/>
</dbReference>
<dbReference type="Gene3D" id="3.30.465.10">
    <property type="match status" value="2"/>
</dbReference>
<dbReference type="InterPro" id="IPR036318">
    <property type="entry name" value="FAD-bd_PCMH-like_sf"/>
</dbReference>
<evidence type="ECO:0000256" key="3">
    <source>
        <dbReference type="ARBA" id="ARBA00022630"/>
    </source>
</evidence>
<dbReference type="Proteomes" id="UP000006729">
    <property type="component" value="Chromosome 1"/>
</dbReference>
<dbReference type="GO" id="GO:0016491">
    <property type="term" value="F:oxidoreductase activity"/>
    <property type="evidence" value="ECO:0007669"/>
    <property type="project" value="InterPro"/>
</dbReference>
<comment type="cofactor">
    <cofactor evidence="1">
        <name>FAD</name>
        <dbReference type="ChEBI" id="CHEBI:57692"/>
    </cofactor>
</comment>
<dbReference type="SUPFAM" id="SSF56176">
    <property type="entry name" value="FAD-binding/transporter-associated domain-like"/>
    <property type="match status" value="1"/>
</dbReference>
<protein>
    <recommendedName>
        <fullName evidence="9">FAD-binding PCMH-type domain-containing protein</fullName>
    </recommendedName>
</protein>
<dbReference type="GO" id="GO:0071949">
    <property type="term" value="F:FAD binding"/>
    <property type="evidence" value="ECO:0007669"/>
    <property type="project" value="InterPro"/>
</dbReference>
<dbReference type="InterPro" id="IPR006094">
    <property type="entry name" value="Oxid_FAD_bind_N"/>
</dbReference>
<dbReference type="InterPro" id="IPR016167">
    <property type="entry name" value="FAD-bd_PCMH_sub1"/>
</dbReference>
<dbReference type="Pfam" id="PF01565">
    <property type="entry name" value="FAD_binding_4"/>
    <property type="match status" value="1"/>
</dbReference>